<dbReference type="Pfam" id="PF00067">
    <property type="entry name" value="p450"/>
    <property type="match status" value="1"/>
</dbReference>
<feature type="compositionally biased region" description="Basic and acidic residues" evidence="2">
    <location>
        <begin position="443"/>
        <end position="470"/>
    </location>
</feature>
<dbReference type="Proteomes" id="UP001597063">
    <property type="component" value="Unassembled WGS sequence"/>
</dbReference>
<name>A0ABW2XQD1_9ACTN</name>
<accession>A0ABW2XQD1</accession>
<gene>
    <name evidence="3" type="ORF">ACFQZM_26525</name>
</gene>
<proteinExistence type="inferred from homology"/>
<dbReference type="EMBL" id="JBHTGP010000013">
    <property type="protein sequence ID" value="MFD0688077.1"/>
    <property type="molecule type" value="Genomic_DNA"/>
</dbReference>
<feature type="region of interest" description="Disordered" evidence="2">
    <location>
        <begin position="424"/>
        <end position="470"/>
    </location>
</feature>
<dbReference type="Gene3D" id="1.10.630.10">
    <property type="entry name" value="Cytochrome P450"/>
    <property type="match status" value="1"/>
</dbReference>
<protein>
    <submittedName>
        <fullName evidence="3">Cytochrome P450</fullName>
    </submittedName>
</protein>
<keyword evidence="4" id="KW-1185">Reference proteome</keyword>
<dbReference type="PANTHER" id="PTHR24305">
    <property type="entry name" value="CYTOCHROME P450"/>
    <property type="match status" value="1"/>
</dbReference>
<dbReference type="InterPro" id="IPR036396">
    <property type="entry name" value="Cyt_P450_sf"/>
</dbReference>
<evidence type="ECO:0000256" key="2">
    <source>
        <dbReference type="SAM" id="MobiDB-lite"/>
    </source>
</evidence>
<dbReference type="PANTHER" id="PTHR24305:SF166">
    <property type="entry name" value="CYTOCHROME P450 12A4, MITOCHONDRIAL-RELATED"/>
    <property type="match status" value="1"/>
</dbReference>
<evidence type="ECO:0000313" key="4">
    <source>
        <dbReference type="Proteomes" id="UP001597063"/>
    </source>
</evidence>
<dbReference type="RefSeq" id="WP_131758157.1">
    <property type="nucleotide sequence ID" value="NZ_CAACUY010000045.1"/>
</dbReference>
<sequence length="470" mass="51407">MTTVETTTRAAAAPPATATIADTLRIAGAVLAPALARGVLARRPRAVALAEAVQADRAAGRLLQRLRARYGPGPLRLAVPGRSFAVILSPRDVARVLTGSPEPFALDSKEKRAALAHFQPHGVLASHGAERADRRRFNEDVLDTPDPVHRHAAALLPKIREEADGLVGAVALAGRLDWADFRMAWWRMVRRVVLGDAARDDSELTDLLTTLRMNANWAFAHPRRAAVRAGFFRRLRRYLADPDPGSLAGLMAAAPKTDATDPENQVPQWLFAYESTALAAFRTLALLASHPEHAERARREAGSGDAGLPFLRACVQESVRLWPTTMTILRDATRPTEWAGETLPAGTGFLVHTPFLQRDDETLPYADSFAPGIWLDGTAEREWAVVPFSGGPGECPGRNLSLLSASHFTAALLRAYDLRQDAGLRPSADRPLPRTLSPFRLGFDARPRTDRTDRDRTDRDRADRKRGDEG</sequence>
<organism evidence="3 4">
    <name type="scientific">Actinomadura fibrosa</name>
    <dbReference type="NCBI Taxonomy" id="111802"/>
    <lineage>
        <taxon>Bacteria</taxon>
        <taxon>Bacillati</taxon>
        <taxon>Actinomycetota</taxon>
        <taxon>Actinomycetes</taxon>
        <taxon>Streptosporangiales</taxon>
        <taxon>Thermomonosporaceae</taxon>
        <taxon>Actinomadura</taxon>
    </lineage>
</organism>
<comment type="caution">
    <text evidence="3">The sequence shown here is derived from an EMBL/GenBank/DDBJ whole genome shotgun (WGS) entry which is preliminary data.</text>
</comment>
<comment type="similarity">
    <text evidence="1">Belongs to the cytochrome P450 family.</text>
</comment>
<evidence type="ECO:0000313" key="3">
    <source>
        <dbReference type="EMBL" id="MFD0688077.1"/>
    </source>
</evidence>
<reference evidence="4" key="1">
    <citation type="journal article" date="2019" name="Int. J. Syst. Evol. Microbiol.">
        <title>The Global Catalogue of Microorganisms (GCM) 10K type strain sequencing project: providing services to taxonomists for standard genome sequencing and annotation.</title>
        <authorList>
            <consortium name="The Broad Institute Genomics Platform"/>
            <consortium name="The Broad Institute Genome Sequencing Center for Infectious Disease"/>
            <person name="Wu L."/>
            <person name="Ma J."/>
        </authorList>
    </citation>
    <scope>NUCLEOTIDE SEQUENCE [LARGE SCALE GENOMIC DNA]</scope>
    <source>
        <strain evidence="4">JCM 9371</strain>
    </source>
</reference>
<evidence type="ECO:0000256" key="1">
    <source>
        <dbReference type="ARBA" id="ARBA00010617"/>
    </source>
</evidence>
<dbReference type="SUPFAM" id="SSF48264">
    <property type="entry name" value="Cytochrome P450"/>
    <property type="match status" value="1"/>
</dbReference>
<dbReference type="InterPro" id="IPR001128">
    <property type="entry name" value="Cyt_P450"/>
</dbReference>
<dbReference type="InterPro" id="IPR050121">
    <property type="entry name" value="Cytochrome_P450_monoxygenase"/>
</dbReference>